<feature type="repeat" description="TPR" evidence="3">
    <location>
        <begin position="439"/>
        <end position="472"/>
    </location>
</feature>
<dbReference type="SUPFAM" id="SSF48452">
    <property type="entry name" value="TPR-like"/>
    <property type="match status" value="2"/>
</dbReference>
<evidence type="ECO:0000313" key="5">
    <source>
        <dbReference type="Proteomes" id="UP000267268"/>
    </source>
</evidence>
<feature type="repeat" description="TPR" evidence="3">
    <location>
        <begin position="92"/>
        <end position="125"/>
    </location>
</feature>
<name>A0A3Q9FKW0_9BACT</name>
<dbReference type="Gene3D" id="1.25.40.10">
    <property type="entry name" value="Tetratricopeptide repeat domain"/>
    <property type="match status" value="4"/>
</dbReference>
<evidence type="ECO:0000313" key="4">
    <source>
        <dbReference type="EMBL" id="AZQ62030.1"/>
    </source>
</evidence>
<feature type="repeat" description="TPR" evidence="3">
    <location>
        <begin position="334"/>
        <end position="367"/>
    </location>
</feature>
<evidence type="ECO:0000256" key="1">
    <source>
        <dbReference type="ARBA" id="ARBA00022737"/>
    </source>
</evidence>
<keyword evidence="5" id="KW-1185">Reference proteome</keyword>
<dbReference type="InterPro" id="IPR051685">
    <property type="entry name" value="Ycf3/AcsC/BcsC/TPR_MFPF"/>
</dbReference>
<evidence type="ECO:0000256" key="2">
    <source>
        <dbReference type="ARBA" id="ARBA00022803"/>
    </source>
</evidence>
<protein>
    <submittedName>
        <fullName evidence="4">Tetratricopeptide repeat protein</fullName>
    </submittedName>
</protein>
<dbReference type="KEGG" id="fll:EI427_07190"/>
<accession>A0A3Q9FKW0</accession>
<dbReference type="InterPro" id="IPR019734">
    <property type="entry name" value="TPR_rpt"/>
</dbReference>
<keyword evidence="2 3" id="KW-0802">TPR repeat</keyword>
<dbReference type="InterPro" id="IPR011990">
    <property type="entry name" value="TPR-like_helical_dom_sf"/>
</dbReference>
<dbReference type="Proteomes" id="UP000267268">
    <property type="component" value="Chromosome 1"/>
</dbReference>
<dbReference type="PROSITE" id="PS50005">
    <property type="entry name" value="TPR"/>
    <property type="match status" value="3"/>
</dbReference>
<dbReference type="AlphaFoldDB" id="A0A3Q9FKW0"/>
<keyword evidence="1" id="KW-0677">Repeat</keyword>
<dbReference type="EMBL" id="CP034562">
    <property type="protein sequence ID" value="AZQ62030.1"/>
    <property type="molecule type" value="Genomic_DNA"/>
</dbReference>
<organism evidence="4 5">
    <name type="scientific">Flammeovirga pectinis</name>
    <dbReference type="NCBI Taxonomy" id="2494373"/>
    <lineage>
        <taxon>Bacteria</taxon>
        <taxon>Pseudomonadati</taxon>
        <taxon>Bacteroidota</taxon>
        <taxon>Cytophagia</taxon>
        <taxon>Cytophagales</taxon>
        <taxon>Flammeovirgaceae</taxon>
        <taxon>Flammeovirga</taxon>
    </lineage>
</organism>
<sequence>MSKNFVSVRAVIFMIILSFFAFDNNTFAQRKKKKKKKKEKDIPVVSIEEPSKKEKRKSEELFVYAVNEYLLEEYEQSLQLLEKCNDLTPKNDGVKYQTALCYQKLEQYQRSQQFAKRALELDPENQYYYKLVAQNYEVLGLFKDALQVLHKQIEVTGDDEEAYFQIAMLYLQMGSPRNAIEFFDIGEEKYGINDVIVRQKQRIYIRLGDLDAALAEGNKLIEAYPDDLEFKYSQVRLLLGNNRTDEAVEMLTPILKNYPNEGEGHFLLATIYRNQGESEKYYEELKIAFASEDLLSDEKFNILAGYLQFTYNEKKRLEGEELILIALKAHPNDAKILAIYGDFQVSLKKFDDARKFYLQSLNKNPDNFKVWQQVLSIDWELQETDSVISHSDLALEYFPNQAILYFYNGSSKLFKKEYEEAEVMLNQGLQVVVDPSLKVQFNAQLGDTYYKLDEYKKAFAKYEEVLKVDPMNIYVLNNYSYFLSLRKENLSKAEEMSHQTVLAEPENDTYLDTYGWVLFVAGKYKEASDVLSKAASITKSGTVVEHYGDVLFKLDEVDKAVEQWKKAKEMGGDDLSDSLDKKIKNKKYYE</sequence>
<proteinExistence type="predicted"/>
<reference evidence="4 5" key="1">
    <citation type="submission" date="2018-12" db="EMBL/GenBank/DDBJ databases">
        <title>Flammeovirga pectinis sp. nov., isolated from the gut of the Korean scallop, Patinopecten yessoensis.</title>
        <authorList>
            <person name="Bae J.-W."/>
            <person name="Jeong Y.-S."/>
            <person name="Kang W."/>
        </authorList>
    </citation>
    <scope>NUCLEOTIDE SEQUENCE [LARGE SCALE GENOMIC DNA]</scope>
    <source>
        <strain evidence="4 5">L12M1</strain>
    </source>
</reference>
<dbReference type="PANTHER" id="PTHR44943">
    <property type="entry name" value="CELLULOSE SYNTHASE OPERON PROTEIN C"/>
    <property type="match status" value="1"/>
</dbReference>
<dbReference type="RefSeq" id="WP_126613141.1">
    <property type="nucleotide sequence ID" value="NZ_CP034562.1"/>
</dbReference>
<dbReference type="Pfam" id="PF13181">
    <property type="entry name" value="TPR_8"/>
    <property type="match status" value="2"/>
</dbReference>
<dbReference type="PANTHER" id="PTHR44943:SF8">
    <property type="entry name" value="TPR REPEAT-CONTAINING PROTEIN MJ0263"/>
    <property type="match status" value="1"/>
</dbReference>
<dbReference type="OrthoDB" id="9814220at2"/>
<dbReference type="SMART" id="SM00028">
    <property type="entry name" value="TPR"/>
    <property type="match status" value="6"/>
</dbReference>
<dbReference type="Pfam" id="PF14559">
    <property type="entry name" value="TPR_19"/>
    <property type="match status" value="2"/>
</dbReference>
<evidence type="ECO:0000256" key="3">
    <source>
        <dbReference type="PROSITE-ProRule" id="PRU00339"/>
    </source>
</evidence>
<gene>
    <name evidence="4" type="ORF">EI427_07190</name>
</gene>